<reference evidence="2 3" key="1">
    <citation type="journal article" date="2019" name="Nat. Microbiol.">
        <title>Mediterranean grassland soil C-N compound turnover is dependent on rainfall and depth, and is mediated by genomically divergent microorganisms.</title>
        <authorList>
            <person name="Diamond S."/>
            <person name="Andeer P.F."/>
            <person name="Li Z."/>
            <person name="Crits-Christoph A."/>
            <person name="Burstein D."/>
            <person name="Anantharaman K."/>
            <person name="Lane K.R."/>
            <person name="Thomas B.C."/>
            <person name="Pan C."/>
            <person name="Northen T.R."/>
            <person name="Banfield J.F."/>
        </authorList>
    </citation>
    <scope>NUCLEOTIDE SEQUENCE [LARGE SCALE GENOMIC DNA]</scope>
    <source>
        <strain evidence="2">NP_8</strain>
    </source>
</reference>
<dbReference type="InterPro" id="IPR034660">
    <property type="entry name" value="DinB/YfiT-like"/>
</dbReference>
<dbReference type="Proteomes" id="UP000318834">
    <property type="component" value="Unassembled WGS sequence"/>
</dbReference>
<comment type="caution">
    <text evidence="2">The sequence shown here is derived from an EMBL/GenBank/DDBJ whole genome shotgun (WGS) entry which is preliminary data.</text>
</comment>
<gene>
    <name evidence="2" type="ORF">E6H05_09700</name>
</gene>
<sequence>MSDYNFPTPEIAQWVEAWRHTRGLTYDFLRALPYAVMNFSPHPEFGTLARQIRHAADIESAYVAAIHSGKMEFAGQPRRRALEQSKENLEGYMRHVDEELVAALHGLTPEQLARSIDWGAAKPTLLQHLMWLIQHETLHHGMWAFYAKIADLPLPQSWKDTWRLT</sequence>
<proteinExistence type="predicted"/>
<dbReference type="InterPro" id="IPR024775">
    <property type="entry name" value="DinB-like"/>
</dbReference>
<name>A0A537IQ18_9BACT</name>
<dbReference type="SUPFAM" id="SSF109854">
    <property type="entry name" value="DinB/YfiT-like putative metalloenzymes"/>
    <property type="match status" value="1"/>
</dbReference>
<dbReference type="Pfam" id="PF12867">
    <property type="entry name" value="DinB_2"/>
    <property type="match status" value="1"/>
</dbReference>
<evidence type="ECO:0000313" key="2">
    <source>
        <dbReference type="EMBL" id="TMI73400.1"/>
    </source>
</evidence>
<protein>
    <submittedName>
        <fullName evidence="2">DinB family protein</fullName>
    </submittedName>
</protein>
<feature type="domain" description="DinB-like" evidence="1">
    <location>
        <begin position="18"/>
        <end position="141"/>
    </location>
</feature>
<accession>A0A537IQ18</accession>
<evidence type="ECO:0000313" key="3">
    <source>
        <dbReference type="Proteomes" id="UP000318834"/>
    </source>
</evidence>
<organism evidence="2 3">
    <name type="scientific">Candidatus Segetimicrobium genomatis</name>
    <dbReference type="NCBI Taxonomy" id="2569760"/>
    <lineage>
        <taxon>Bacteria</taxon>
        <taxon>Bacillati</taxon>
        <taxon>Candidatus Sysuimicrobiota</taxon>
        <taxon>Candidatus Sysuimicrobiia</taxon>
        <taxon>Candidatus Sysuimicrobiales</taxon>
        <taxon>Candidatus Segetimicrobiaceae</taxon>
        <taxon>Candidatus Segetimicrobium</taxon>
    </lineage>
</organism>
<dbReference type="Gene3D" id="1.20.120.450">
    <property type="entry name" value="dinb family like domain"/>
    <property type="match status" value="1"/>
</dbReference>
<dbReference type="AlphaFoldDB" id="A0A537IQ18"/>
<evidence type="ECO:0000259" key="1">
    <source>
        <dbReference type="Pfam" id="PF12867"/>
    </source>
</evidence>
<dbReference type="EMBL" id="VBAP01000071">
    <property type="protein sequence ID" value="TMI73400.1"/>
    <property type="molecule type" value="Genomic_DNA"/>
</dbReference>